<dbReference type="InterPro" id="IPR036390">
    <property type="entry name" value="WH_DNA-bd_sf"/>
</dbReference>
<evidence type="ECO:0000313" key="2">
    <source>
        <dbReference type="EMBL" id="GMA28530.1"/>
    </source>
</evidence>
<dbReference type="InterPro" id="IPR036388">
    <property type="entry name" value="WH-like_DNA-bd_sf"/>
</dbReference>
<dbReference type="InterPro" id="IPR039422">
    <property type="entry name" value="MarR/SlyA-like"/>
</dbReference>
<dbReference type="PANTHER" id="PTHR33164">
    <property type="entry name" value="TRANSCRIPTIONAL REGULATOR, MARR FAMILY"/>
    <property type="match status" value="1"/>
</dbReference>
<name>A0AA37XBN6_9MICO</name>
<accession>A0AA37XBN6</accession>
<dbReference type="GO" id="GO:0003700">
    <property type="term" value="F:DNA-binding transcription factor activity"/>
    <property type="evidence" value="ECO:0007669"/>
    <property type="project" value="InterPro"/>
</dbReference>
<dbReference type="Gene3D" id="1.10.10.10">
    <property type="entry name" value="Winged helix-like DNA-binding domain superfamily/Winged helix DNA-binding domain"/>
    <property type="match status" value="1"/>
</dbReference>
<dbReference type="InterPro" id="IPR000835">
    <property type="entry name" value="HTH_MarR-typ"/>
</dbReference>
<dbReference type="Proteomes" id="UP001157160">
    <property type="component" value="Unassembled WGS sequence"/>
</dbReference>
<proteinExistence type="predicted"/>
<dbReference type="PROSITE" id="PS50995">
    <property type="entry name" value="HTH_MARR_2"/>
    <property type="match status" value="1"/>
</dbReference>
<dbReference type="EMBL" id="BSUL01000001">
    <property type="protein sequence ID" value="GMA28530.1"/>
    <property type="molecule type" value="Genomic_DNA"/>
</dbReference>
<dbReference type="AlphaFoldDB" id="A0AA37XBN6"/>
<dbReference type="PANTHER" id="PTHR33164:SF43">
    <property type="entry name" value="HTH-TYPE TRANSCRIPTIONAL REPRESSOR YETL"/>
    <property type="match status" value="1"/>
</dbReference>
<gene>
    <name evidence="2" type="ORF">GCM10025874_17830</name>
</gene>
<comment type="caution">
    <text evidence="2">The sequence shown here is derived from an EMBL/GenBank/DDBJ whole genome shotgun (WGS) entry which is preliminary data.</text>
</comment>
<dbReference type="GO" id="GO:0006950">
    <property type="term" value="P:response to stress"/>
    <property type="evidence" value="ECO:0007669"/>
    <property type="project" value="TreeGrafter"/>
</dbReference>
<dbReference type="Pfam" id="PF12802">
    <property type="entry name" value="MarR_2"/>
    <property type="match status" value="1"/>
</dbReference>
<sequence length="174" mass="19207">MTSQSEAAVRAGSYWYGEEDRTRRAISVLNAMRRYRSAEAAMRRRTRSAMGMGETDLLAVQFLLQARRAGRQISPKDLAAELGISSASTTILIDRLVKSGHVEREPHPTDRRALVIVPTLTSDEEVRATLGRMHGRMLEIAESLPPEEAAVIAQFLDRMSDAVDDAETDDAAGH</sequence>
<dbReference type="SMART" id="SM00347">
    <property type="entry name" value="HTH_MARR"/>
    <property type="match status" value="1"/>
</dbReference>
<reference evidence="2 3" key="1">
    <citation type="journal article" date="2014" name="Int. J. Syst. Evol. Microbiol.">
        <title>Complete genome sequence of Corynebacterium casei LMG S-19264T (=DSM 44701T), isolated from a smear-ripened cheese.</title>
        <authorList>
            <consortium name="US DOE Joint Genome Institute (JGI-PGF)"/>
            <person name="Walter F."/>
            <person name="Albersmeier A."/>
            <person name="Kalinowski J."/>
            <person name="Ruckert C."/>
        </authorList>
    </citation>
    <scope>NUCLEOTIDE SEQUENCE [LARGE SCALE GENOMIC DNA]</scope>
    <source>
        <strain evidence="2 3">NBRC 112289</strain>
    </source>
</reference>
<feature type="domain" description="HTH marR-type" evidence="1">
    <location>
        <begin position="19"/>
        <end position="161"/>
    </location>
</feature>
<keyword evidence="3" id="KW-1185">Reference proteome</keyword>
<dbReference type="SUPFAM" id="SSF46785">
    <property type="entry name" value="Winged helix' DNA-binding domain"/>
    <property type="match status" value="1"/>
</dbReference>
<dbReference type="RefSeq" id="WP_284231857.1">
    <property type="nucleotide sequence ID" value="NZ_BSUL01000001.1"/>
</dbReference>
<evidence type="ECO:0000313" key="3">
    <source>
        <dbReference type="Proteomes" id="UP001157160"/>
    </source>
</evidence>
<dbReference type="PRINTS" id="PR00598">
    <property type="entry name" value="HTHMARR"/>
</dbReference>
<protein>
    <recommendedName>
        <fullName evidence="1">HTH marR-type domain-containing protein</fullName>
    </recommendedName>
</protein>
<evidence type="ECO:0000259" key="1">
    <source>
        <dbReference type="PROSITE" id="PS50995"/>
    </source>
</evidence>
<organism evidence="2 3">
    <name type="scientific">Arenivirga flava</name>
    <dbReference type="NCBI Taxonomy" id="1930060"/>
    <lineage>
        <taxon>Bacteria</taxon>
        <taxon>Bacillati</taxon>
        <taxon>Actinomycetota</taxon>
        <taxon>Actinomycetes</taxon>
        <taxon>Micrococcales</taxon>
        <taxon>Microbacteriaceae</taxon>
        <taxon>Arenivirga</taxon>
    </lineage>
</organism>